<protein>
    <submittedName>
        <fullName evidence="2">Anti-phage-associated DUF1156 domain-containing protein</fullName>
    </submittedName>
</protein>
<accession>A0ABU4UFY3</accession>
<organism evidence="2 3">
    <name type="scientific">Methylomonas defluvii</name>
    <dbReference type="NCBI Taxonomy" id="3045149"/>
    <lineage>
        <taxon>Bacteria</taxon>
        <taxon>Pseudomonadati</taxon>
        <taxon>Pseudomonadota</taxon>
        <taxon>Gammaproteobacteria</taxon>
        <taxon>Methylococcales</taxon>
        <taxon>Methylococcaceae</taxon>
        <taxon>Methylomonas</taxon>
    </lineage>
</organism>
<dbReference type="InterPro" id="IPR009537">
    <property type="entry name" value="DUF1156"/>
</dbReference>
<dbReference type="SUPFAM" id="SSF53335">
    <property type="entry name" value="S-adenosyl-L-methionine-dependent methyltransferases"/>
    <property type="match status" value="2"/>
</dbReference>
<dbReference type="InterPro" id="IPR049953">
    <property type="entry name" value="Antiphage_assoc"/>
</dbReference>
<feature type="domain" description="DUF1156" evidence="1">
    <location>
        <begin position="19"/>
        <end position="81"/>
    </location>
</feature>
<reference evidence="2 3" key="1">
    <citation type="submission" date="2023-11" db="EMBL/GenBank/DDBJ databases">
        <authorList>
            <person name="Ouyang M.-Y."/>
        </authorList>
    </citation>
    <scope>NUCLEOTIDE SEQUENCE [LARGE SCALE GENOMIC DNA]</scope>
    <source>
        <strain evidence="2 3">OY6</strain>
    </source>
</reference>
<dbReference type="RefSeq" id="WP_319961715.1">
    <property type="nucleotide sequence ID" value="NZ_JAXARY010000010.1"/>
</dbReference>
<evidence type="ECO:0000259" key="1">
    <source>
        <dbReference type="Pfam" id="PF06634"/>
    </source>
</evidence>
<evidence type="ECO:0000313" key="3">
    <source>
        <dbReference type="Proteomes" id="UP001284537"/>
    </source>
</evidence>
<comment type="caution">
    <text evidence="2">The sequence shown here is derived from an EMBL/GenBank/DDBJ whole genome shotgun (WGS) entry which is preliminary data.</text>
</comment>
<dbReference type="EMBL" id="JAXARY010000010">
    <property type="protein sequence ID" value="MDX8128023.1"/>
    <property type="molecule type" value="Genomic_DNA"/>
</dbReference>
<dbReference type="NCBIfam" id="NF042963">
    <property type="entry name" value="DUF1156_antiphage"/>
    <property type="match status" value="1"/>
</dbReference>
<dbReference type="InterPro" id="IPR029063">
    <property type="entry name" value="SAM-dependent_MTases_sf"/>
</dbReference>
<name>A0ABU4UFY3_9GAMM</name>
<dbReference type="Pfam" id="PF06634">
    <property type="entry name" value="DUF1156"/>
    <property type="match status" value="1"/>
</dbReference>
<gene>
    <name evidence="2" type="ORF">QLH52_12075</name>
</gene>
<keyword evidence="3" id="KW-1185">Reference proteome</keyword>
<sequence length="1013" mass="114499">MTSLTPFALQNTPALIESVFPVQKVSFEAQRERKAGAGQTLTALGSYWKGRKPLILVRAIVLGCLLPPTDDAEKDLEIYEKLLAFDEEGLAKRALANNAFKPKDILQTLDLFDPWEYFSYKIKNSELTEAQVEMWTAPFDTDEEGIAVRWQSDLDESKKLHLYKQMLRSLSSYEARAALCKRPEELDQTELFASVWPTINAYYQHLGINAHSHQDLVEQLGMLRFGHRPKVGDTFSGGGSIPFEAARLGCDVYASDLNPIACMLTWGALNIIGASPEKRAEIEQAQRQVAKAVDMEITELGIEHDAYGNRAKAYMYCLETRCPETGWLVPMSPSWVISKTRNVVAKLIPDYQQKRFDMAVVTGVSAEEMKQAELGTVRDGILVYTLDGKTYQTPIKTLRGDYRDIDGNNQNRLRRWEQLDFKPRPDDVFQERLYCIQWITKDSLNEARNEIFFTGISVEDLQREQKVQEIVAENLASWQSQGFTANMPIESGEETARLKRERGWTYWHHLFMPRQLLGMKLYLEKTEKLQNKHAGIISFFPDGVQRGSKLCRIDVFPGPGRLPKIVETFSNQALNPLYNFGVRSWCYWESVFEGCKDVATRITIPKLSSIELMNVSANGVSKNSDLWITDPPYADAVHYHEITEFFIAWLRTNPPLPFEDWVWDSRRALAIKGSGDDFRRGMVDAYSAMANHMPDNGMQCVMFTHQDTGVWSDMVGIFWAAGLQVVGAWYIATETTSELKKGGYVQGTVILMLRKRPAGDNPGFKQKILPAVRREVEAQIKQMLHLNEEVEEKLGEPVFNDSDLQMAGYAAALKVLTGYTSIGGEDVTSFALRPKQKGQVTVVDEIVQQASEAANSLLIPEGLQADTWNAVKGIQRFYLRMLDMETTGASKLDNYQNFAKAFHVEDYTKIMASMAPNMARLKSVEEFASRDLTDSTEIGTTVLGKLIIALQQLLQDKEPHTVLDYLNSDITNFLEARPLLIDMADFIAAKTKASKVRDAAEILSARLRNQRLA</sequence>
<dbReference type="Proteomes" id="UP001284537">
    <property type="component" value="Unassembled WGS sequence"/>
</dbReference>
<evidence type="ECO:0000313" key="2">
    <source>
        <dbReference type="EMBL" id="MDX8128023.1"/>
    </source>
</evidence>
<proteinExistence type="predicted"/>